<evidence type="ECO:0000313" key="3">
    <source>
        <dbReference type="EMBL" id="XBH05764.1"/>
    </source>
</evidence>
<keyword evidence="2" id="KW-0812">Transmembrane</keyword>
<reference evidence="3" key="1">
    <citation type="submission" date="2024-05" db="EMBL/GenBank/DDBJ databases">
        <title>Planctomycetes of the genus Singulisphaera possess chitinolytic capabilities.</title>
        <authorList>
            <person name="Ivanova A."/>
        </authorList>
    </citation>
    <scope>NUCLEOTIDE SEQUENCE</scope>
    <source>
        <strain evidence="3">Ch08T</strain>
    </source>
</reference>
<evidence type="ECO:0000256" key="1">
    <source>
        <dbReference type="SAM" id="MobiDB-lite"/>
    </source>
</evidence>
<dbReference type="Gene3D" id="3.40.50.880">
    <property type="match status" value="1"/>
</dbReference>
<dbReference type="EMBL" id="CP155447">
    <property type="protein sequence ID" value="XBH05764.1"/>
    <property type="molecule type" value="Genomic_DNA"/>
</dbReference>
<protein>
    <recommendedName>
        <fullName evidence="4">VWA domain-containing protein</fullName>
    </recommendedName>
</protein>
<dbReference type="SUPFAM" id="SSF53300">
    <property type="entry name" value="vWA-like"/>
    <property type="match status" value="1"/>
</dbReference>
<dbReference type="InterPro" id="IPR036465">
    <property type="entry name" value="vWFA_dom_sf"/>
</dbReference>
<feature type="compositionally biased region" description="Low complexity" evidence="1">
    <location>
        <begin position="618"/>
        <end position="629"/>
    </location>
</feature>
<feature type="region of interest" description="Disordered" evidence="1">
    <location>
        <begin position="545"/>
        <end position="652"/>
    </location>
</feature>
<dbReference type="Gene3D" id="3.40.50.410">
    <property type="entry name" value="von Willebrand factor, type A domain"/>
    <property type="match status" value="1"/>
</dbReference>
<proteinExistence type="predicted"/>
<feature type="transmembrane region" description="Helical" evidence="2">
    <location>
        <begin position="20"/>
        <end position="37"/>
    </location>
</feature>
<dbReference type="PANTHER" id="PTHR37947">
    <property type="entry name" value="BLL2462 PROTEIN"/>
    <property type="match status" value="1"/>
</dbReference>
<dbReference type="SUPFAM" id="SSF52317">
    <property type="entry name" value="Class I glutamine amidotransferase-like"/>
    <property type="match status" value="1"/>
</dbReference>
<gene>
    <name evidence="3" type="ORF">V5E97_06985</name>
</gene>
<dbReference type="InterPro" id="IPR029062">
    <property type="entry name" value="Class_I_gatase-like"/>
</dbReference>
<dbReference type="PANTHER" id="PTHR37947:SF1">
    <property type="entry name" value="BLL2462 PROTEIN"/>
    <property type="match status" value="1"/>
</dbReference>
<evidence type="ECO:0000256" key="2">
    <source>
        <dbReference type="SAM" id="Phobius"/>
    </source>
</evidence>
<dbReference type="RefSeq" id="WP_406698614.1">
    <property type="nucleotide sequence ID" value="NZ_CP155447.1"/>
</dbReference>
<keyword evidence="2" id="KW-1133">Transmembrane helix</keyword>
<organism evidence="3">
    <name type="scientific">Singulisphaera sp. Ch08</name>
    <dbReference type="NCBI Taxonomy" id="3120278"/>
    <lineage>
        <taxon>Bacteria</taxon>
        <taxon>Pseudomonadati</taxon>
        <taxon>Planctomycetota</taxon>
        <taxon>Planctomycetia</taxon>
        <taxon>Isosphaerales</taxon>
        <taxon>Isosphaeraceae</taxon>
        <taxon>Singulisphaera</taxon>
    </lineage>
</organism>
<keyword evidence="2" id="KW-0472">Membrane</keyword>
<name>A0AAU7CK27_9BACT</name>
<dbReference type="AlphaFoldDB" id="A0AAU7CK27"/>
<evidence type="ECO:0008006" key="4">
    <source>
        <dbReference type="Google" id="ProtNLM"/>
    </source>
</evidence>
<feature type="transmembrane region" description="Helical" evidence="2">
    <location>
        <begin position="49"/>
        <end position="68"/>
    </location>
</feature>
<sequence length="652" mass="68859">MVLDLFGSRRLLLAGASQGWLWVAAGGIALVLLLALYREERQLVSRRTGLGLLGLRLTAAAVLVLALFEPIASRSYRETTKGRVIVALDVSESMATADPGRPARDRQLLAKTLRMSPGESVENLSRREIARRLLEPKGSPIERIASAHEIEAVAFARESAPATLPALAETLKHPGKPDDPATSTTDWQSVLTGALRDGDAPVLGVVLLTDGLQNAPGDSAATADRLAARGIPVYPILIGSTAPPRDAAIAAVRAPERVYQGDVASIEATLKLDGYAGREVAVTLERPGASPLQRLLRAPDGTTTGDARPVVSFAVPMAEAGLVPMTIAIRPLDGDVRPDNDRRTVTVQVSDDKAAVLLVDGEARWEFRYLRNALARDLQVKVEAVVFHQPEATGVSAHTTYGITLPPRPEPGSAADLADPLGAFDVIVIGDVDPADLTPDTWTRLEAYVSERGGTLILSPGPRFWPSLSGHETPRKLLPVLDPRPVTIDPGQSSLASPSLPPGASVLPTLSASGDAAAWPMLQFASAPEQSRLLWAGLPRLPGPWPASRSRAQRPWPWPATSRRPSSPHTRMAWARSSGSAPTAPGDGDTGWATLTITGSGARPCAGRPRVSWRQATPSSGSARSAPGSRKGKRSTSRRGSPTASSAPGLIS</sequence>
<accession>A0AAU7CK27</accession>